<dbReference type="GO" id="GO:0045892">
    <property type="term" value="P:negative regulation of DNA-templated transcription"/>
    <property type="evidence" value="ECO:0007669"/>
    <property type="project" value="InterPro"/>
</dbReference>
<dbReference type="OMA" id="CIAMQKF"/>
<dbReference type="GO" id="GO:0005634">
    <property type="term" value="C:nucleus"/>
    <property type="evidence" value="ECO:0007669"/>
    <property type="project" value="InterPro"/>
</dbReference>
<keyword evidence="2" id="KW-1185">Reference proteome</keyword>
<dbReference type="Proteomes" id="UP000316621">
    <property type="component" value="Chromosome 10"/>
</dbReference>
<dbReference type="PANTHER" id="PTHR37243">
    <property type="entry name" value="NEGATIVE REGULATOR OF SYSTEMIC ACQUIRED RESISTANCE SNI1"/>
    <property type="match status" value="1"/>
</dbReference>
<dbReference type="GO" id="GO:0010113">
    <property type="term" value="P:negative regulation of systemic acquired resistance"/>
    <property type="evidence" value="ECO:0007669"/>
    <property type="project" value="TreeGrafter"/>
</dbReference>
<dbReference type="EMBL" id="CM010724">
    <property type="protein sequence ID" value="RZC80592.1"/>
    <property type="molecule type" value="Genomic_DNA"/>
</dbReference>
<reference evidence="1 2" key="1">
    <citation type="journal article" date="2018" name="Science">
        <title>The opium poppy genome and morphinan production.</title>
        <authorList>
            <person name="Guo L."/>
            <person name="Winzer T."/>
            <person name="Yang X."/>
            <person name="Li Y."/>
            <person name="Ning Z."/>
            <person name="He Z."/>
            <person name="Teodor R."/>
            <person name="Lu Y."/>
            <person name="Bowser T.A."/>
            <person name="Graham I.A."/>
            <person name="Ye K."/>
        </authorList>
    </citation>
    <scope>NUCLEOTIDE SEQUENCE [LARGE SCALE GENOMIC DNA]</scope>
    <source>
        <strain evidence="2">cv. HN1</strain>
        <tissue evidence="1">Leaves</tissue>
    </source>
</reference>
<evidence type="ECO:0000313" key="1">
    <source>
        <dbReference type="EMBL" id="RZC80592.1"/>
    </source>
</evidence>
<dbReference type="PANTHER" id="PTHR37243:SF2">
    <property type="entry name" value="NEGATIVE REGULATOR OF SYSTEMIC ACQUIRED RESISTANCE SNI1"/>
    <property type="match status" value="1"/>
</dbReference>
<gene>
    <name evidence="1" type="ORF">C5167_043162</name>
</gene>
<evidence type="ECO:0000313" key="2">
    <source>
        <dbReference type="Proteomes" id="UP000316621"/>
    </source>
</evidence>
<organism evidence="1 2">
    <name type="scientific">Papaver somniferum</name>
    <name type="common">Opium poppy</name>
    <dbReference type="NCBI Taxonomy" id="3469"/>
    <lineage>
        <taxon>Eukaryota</taxon>
        <taxon>Viridiplantae</taxon>
        <taxon>Streptophyta</taxon>
        <taxon>Embryophyta</taxon>
        <taxon>Tracheophyta</taxon>
        <taxon>Spermatophyta</taxon>
        <taxon>Magnoliopsida</taxon>
        <taxon>Ranunculales</taxon>
        <taxon>Papaveraceae</taxon>
        <taxon>Papaveroideae</taxon>
        <taxon>Papaver</taxon>
    </lineage>
</organism>
<proteinExistence type="predicted"/>
<dbReference type="Gramene" id="RZC80592">
    <property type="protein sequence ID" value="RZC80592"/>
    <property type="gene ID" value="C5167_043162"/>
</dbReference>
<dbReference type="STRING" id="3469.A0A4Y7L7G1"/>
<dbReference type="GO" id="GO:0000976">
    <property type="term" value="F:transcription cis-regulatory region binding"/>
    <property type="evidence" value="ECO:0007669"/>
    <property type="project" value="TreeGrafter"/>
</dbReference>
<name>A0A4Y7L7G1_PAPSO</name>
<dbReference type="GO" id="GO:0006974">
    <property type="term" value="P:DNA damage response"/>
    <property type="evidence" value="ECO:0007669"/>
    <property type="project" value="InterPro"/>
</dbReference>
<evidence type="ECO:0008006" key="3">
    <source>
        <dbReference type="Google" id="ProtNLM"/>
    </source>
</evidence>
<dbReference type="GO" id="GO:0030915">
    <property type="term" value="C:Smc5-Smc6 complex"/>
    <property type="evidence" value="ECO:0007669"/>
    <property type="project" value="InterPro"/>
</dbReference>
<sequence length="460" mass="51242">MCTIRTSKMNSNRGIEENTLAIIDSFGVKDARDIEDDRLSFLEAVRVTSIVPENGTVPSSKMFEAIFQILRFGTTLELIITSYQLLIELEKRYPRVYLSNSELVVDKEAWSPFSFGSEGAYSDRNSTNGDLDEPLNPNGFSLLTQSIAQAADTGFKLSGIKPLADMFLFQYLIKVLERDFLPRNSVYKESSEWSLLRESLLNTLLSLDGQCIKVDVLQGSRRINYRSLFKDCLSILCKGSHAGFFDIPDGESAAKFSTQASGGVVGPTILSELGKGTVVAVQNLLTSILELEVSKKQADMKGETSRADGVRVPLLDIIVDELTYNKDLISPFLQVFSESQWKLDITLQYFEKYVPKTSLQTRRSNNTPEVSKLDVVLKCFSNVASTRSIVKKINVEVAQLLLAHAFQAYICEKADDSSLVQVCKDISAAFQNLRKIDEDMEMLQIAEEALFTAATILSTK</sequence>
<dbReference type="InterPro" id="IPR034561">
    <property type="entry name" value="SNI1"/>
</dbReference>
<protein>
    <recommendedName>
        <fullName evidence="3">Negative regulator of systemic acquired resistance SNI1</fullName>
    </recommendedName>
</protein>
<dbReference type="AlphaFoldDB" id="A0A4Y7L7G1"/>
<accession>A0A4Y7L7G1</accession>